<protein>
    <recommendedName>
        <fullName evidence="3">CopG family transcriptional regulator</fullName>
    </recommendedName>
</protein>
<accession>A0A2G9FAF8</accession>
<dbReference type="Proteomes" id="UP000230719">
    <property type="component" value="Unassembled WGS sequence"/>
</dbReference>
<dbReference type="AlphaFoldDB" id="A0A2G9FAF8"/>
<dbReference type="EMBL" id="NPND01000025">
    <property type="protein sequence ID" value="PIM89664.1"/>
    <property type="molecule type" value="Genomic_DNA"/>
</dbReference>
<evidence type="ECO:0008006" key="3">
    <source>
        <dbReference type="Google" id="ProtNLM"/>
    </source>
</evidence>
<reference evidence="1 2" key="1">
    <citation type="submission" date="2017-08" db="EMBL/GenBank/DDBJ databases">
        <title>Analysis of Fusobacterium persistence and antibiotic response in human colorectal.</title>
        <authorList>
            <person name="Bullman S."/>
        </authorList>
    </citation>
    <scope>NUCLEOTIDE SEQUENCE [LARGE SCALE GENOMIC DNA]</scope>
    <source>
        <strain evidence="1 2">P2_CP</strain>
    </source>
</reference>
<proteinExistence type="predicted"/>
<gene>
    <name evidence="1" type="ORF">CI114_08190</name>
</gene>
<comment type="caution">
    <text evidence="1">The sequence shown here is derived from an EMBL/GenBank/DDBJ whole genome shotgun (WGS) entry which is preliminary data.</text>
</comment>
<sequence>MKGVNSMGVALRKNITLTDEENQVILDFCKKMGRSFSEVVRTATLNYIAETEKEDLATFLAKNCEYVDAKEQKDFDRIIDELKADEDEGREVKLNEIL</sequence>
<name>A0A2G9FAF8_9FUSO</name>
<evidence type="ECO:0000313" key="2">
    <source>
        <dbReference type="Proteomes" id="UP000230719"/>
    </source>
</evidence>
<organism evidence="1 2">
    <name type="scientific">Fusobacterium animalis</name>
    <dbReference type="NCBI Taxonomy" id="76859"/>
    <lineage>
        <taxon>Bacteria</taxon>
        <taxon>Fusobacteriati</taxon>
        <taxon>Fusobacteriota</taxon>
        <taxon>Fusobacteriia</taxon>
        <taxon>Fusobacteriales</taxon>
        <taxon>Fusobacteriaceae</taxon>
        <taxon>Fusobacterium</taxon>
    </lineage>
</organism>
<evidence type="ECO:0000313" key="1">
    <source>
        <dbReference type="EMBL" id="PIM89664.1"/>
    </source>
</evidence>